<evidence type="ECO:0000313" key="3">
    <source>
        <dbReference type="EMBL" id="EFO94976.1"/>
    </source>
</evidence>
<dbReference type="EMBL" id="DS268409">
    <property type="protein sequence ID" value="EFO94976.1"/>
    <property type="molecule type" value="Genomic_DNA"/>
</dbReference>
<organism evidence="4">
    <name type="scientific">Caenorhabditis remanei</name>
    <name type="common">Caenorhabditis vulgaris</name>
    <dbReference type="NCBI Taxonomy" id="31234"/>
    <lineage>
        <taxon>Eukaryota</taxon>
        <taxon>Metazoa</taxon>
        <taxon>Ecdysozoa</taxon>
        <taxon>Nematoda</taxon>
        <taxon>Chromadorea</taxon>
        <taxon>Rhabditida</taxon>
        <taxon>Rhabditina</taxon>
        <taxon>Rhabditomorpha</taxon>
        <taxon>Rhabditoidea</taxon>
        <taxon>Rhabditidae</taxon>
        <taxon>Peloderinae</taxon>
        <taxon>Caenorhabditis</taxon>
    </lineage>
</organism>
<feature type="compositionally biased region" description="Polar residues" evidence="1">
    <location>
        <begin position="503"/>
        <end position="512"/>
    </location>
</feature>
<feature type="domain" description="SPK" evidence="2">
    <location>
        <begin position="655"/>
        <end position="753"/>
    </location>
</feature>
<dbReference type="HOGENOM" id="CLU_285011_0_0_1"/>
<feature type="compositionally biased region" description="Polar residues" evidence="1">
    <location>
        <begin position="424"/>
        <end position="433"/>
    </location>
</feature>
<dbReference type="PANTHER" id="PTHR23362:SF8">
    <property type="entry name" value="SPK DOMAIN-CONTAINING PROTEIN"/>
    <property type="match status" value="1"/>
</dbReference>
<reference evidence="3" key="1">
    <citation type="submission" date="2007-07" db="EMBL/GenBank/DDBJ databases">
        <title>PCAP assembly of the Caenorhabditis remanei genome.</title>
        <authorList>
            <consortium name="The Caenorhabditis remanei Sequencing Consortium"/>
            <person name="Wilson R.K."/>
        </authorList>
    </citation>
    <scope>NUCLEOTIDE SEQUENCE [LARGE SCALE GENOMIC DNA]</scope>
    <source>
        <strain evidence="3">PB4641</strain>
    </source>
</reference>
<dbReference type="InParanoid" id="E3LI19"/>
<feature type="region of interest" description="Disordered" evidence="1">
    <location>
        <begin position="481"/>
        <end position="512"/>
    </location>
</feature>
<dbReference type="Proteomes" id="UP000008281">
    <property type="component" value="Unassembled WGS sequence"/>
</dbReference>
<evidence type="ECO:0000256" key="1">
    <source>
        <dbReference type="SAM" id="MobiDB-lite"/>
    </source>
</evidence>
<dbReference type="InterPro" id="IPR006570">
    <property type="entry name" value="SPK_dom"/>
</dbReference>
<gene>
    <name evidence="3" type="ORF">CRE_09296</name>
</gene>
<proteinExistence type="predicted"/>
<dbReference type="AlphaFoldDB" id="E3LI19"/>
<dbReference type="InterPro" id="IPR053315">
    <property type="entry name" value="Peptidase_C14A"/>
</dbReference>
<feature type="region of interest" description="Disordered" evidence="1">
    <location>
        <begin position="409"/>
        <end position="467"/>
    </location>
</feature>
<protein>
    <recommendedName>
        <fullName evidence="2">SPK domain-containing protein</fullName>
    </recommendedName>
</protein>
<sequence length="1088" mass="126310">MNNDSNISFTNPMLEAFLSRMLVISQAAVVFKSIKNEILAFFESLSLSLPERPRLIDFENRVIEELEKEIDVRQRFTGIDVLKMIHVFRLEMSDSCYEKILCLGKLSLSEEKKIISFSSNDRSFRIKEPTPEIIIEFMTTICDTLHQFKTFVDLANRFQQWRKRKFWGPVDHHSFVNLFTKLTERISEAVPFYHCLNLQKKIDNKEIIDGPYLMKLRTYFINVDLADWPHEDIVISFSAPSNCFDAFREKLLEIRIIKEEIFETEEVGSSNPKGQSEALEDEAPMTKKAKIDNQSQSNSPHQQQNLDTLDASLDQCGSSIDADVTGPSTSGNIISEENISNDTLMAVVPYFCHFDDHDYLQYKVDFIQEQQYLESVSPEQQIESRSTLDEHPSGPYFCYLDDHDYFPSSAGFPLEQQDLEPVSPEQQIESTSTLDEHPSGASNPADEIGEANPFEMGNGHPMANGSIGFLEETGNIISDEELKPSSSNQKQADEALRPVHQSEVMTTQKQGESCNKEQLNKFLELIDQMVAALQKNNDTIDIVVSDEYSKLTTKPFISFLTRVFNLLRNGRQHKFVDLDKRILIYFAQYQPLHESIIAELISTERIDDFELDWQGRITYYQSGEWRLGEKSNVHQSFKFFWKDTTPLQRELLILLADLSSRRSSIMSLEEVIDEFQKINADISDNIIFQELINLLPKLHLALQYSVKTRVQMIFLTQSNLNKQFKAELDKYGKLDCDECRKIVKFVTSDDTLKNHNWSLSLHRDSEISSSNMDEYNTTTTRQRQWTFPLLTDATSLPVQERGERNAFPYNQVIDSLHTSFSKSASNEKPMKTNSQFSNEETDDLMDYVLGEIEKHEDSFRMATTCKTYRLMKKSERGESALIKKVQKEIRGRLQCPDYSVEERIFINWCLKWPLHNTIVKELILNKEIDNFEIDEKGLLVYYESPEEGGLSLGIKSKNPSVHHQFWINATEIQKKLLNILSSKRALISTDEIIEEYQEQNAPLDKEQILDELNQLLPNLHLARQYDLKTRAKMVFWTQSKLHEMFEKELRQHGKLTLDNTRRVVKYVTSRYTKKIYKWSLSFQRETPE</sequence>
<dbReference type="PANTHER" id="PTHR23362">
    <property type="entry name" value="L-PLASTIN-RELATED"/>
    <property type="match status" value="1"/>
</dbReference>
<name>E3LI19_CAERE</name>
<keyword evidence="4" id="KW-1185">Reference proteome</keyword>
<dbReference type="Pfam" id="PF04435">
    <property type="entry name" value="SPK"/>
    <property type="match status" value="3"/>
</dbReference>
<feature type="domain" description="SPK" evidence="2">
    <location>
        <begin position="986"/>
        <end position="1068"/>
    </location>
</feature>
<evidence type="ECO:0000313" key="4">
    <source>
        <dbReference type="Proteomes" id="UP000008281"/>
    </source>
</evidence>
<feature type="domain" description="SPK" evidence="2">
    <location>
        <begin position="844"/>
        <end position="946"/>
    </location>
</feature>
<accession>E3LI19</accession>
<evidence type="ECO:0000259" key="2">
    <source>
        <dbReference type="Pfam" id="PF04435"/>
    </source>
</evidence>